<evidence type="ECO:0000313" key="4">
    <source>
        <dbReference type="Proteomes" id="UP000184391"/>
    </source>
</evidence>
<accession>A0A1M7RSR4</accession>
<evidence type="ECO:0008006" key="5">
    <source>
        <dbReference type="Google" id="ProtNLM"/>
    </source>
</evidence>
<evidence type="ECO:0000256" key="2">
    <source>
        <dbReference type="SAM" id="Phobius"/>
    </source>
</evidence>
<feature type="compositionally biased region" description="Basic residues" evidence="1">
    <location>
        <begin position="170"/>
        <end position="181"/>
    </location>
</feature>
<protein>
    <recommendedName>
        <fullName evidence="5">DUF883 domain-containing protein</fullName>
    </recommendedName>
</protein>
<feature type="compositionally biased region" description="Basic and acidic residues" evidence="1">
    <location>
        <begin position="182"/>
        <end position="192"/>
    </location>
</feature>
<dbReference type="OrthoDB" id="7392179at2"/>
<reference evidence="4" key="1">
    <citation type="submission" date="2016-12" db="EMBL/GenBank/DDBJ databases">
        <authorList>
            <person name="Varghese N."/>
            <person name="Submissions S."/>
        </authorList>
    </citation>
    <scope>NUCLEOTIDE SEQUENCE [LARGE SCALE GENOMIC DNA]</scope>
    <source>
        <strain evidence="4">DSM 11032</strain>
    </source>
</reference>
<feature type="region of interest" description="Disordered" evidence="1">
    <location>
        <begin position="143"/>
        <end position="192"/>
    </location>
</feature>
<evidence type="ECO:0000256" key="1">
    <source>
        <dbReference type="SAM" id="MobiDB-lite"/>
    </source>
</evidence>
<dbReference type="AlphaFoldDB" id="A0A1M7RSR4"/>
<keyword evidence="2" id="KW-0812">Transmembrane</keyword>
<feature type="transmembrane region" description="Helical" evidence="2">
    <location>
        <begin position="49"/>
        <end position="68"/>
    </location>
</feature>
<sequence>MNDKAALTTIDKRDALRAKIEASERRNAERTLADQAREAAEAATEYTRAHPLTVIGGAVVIGLLVGLATRPGRRVATRAAGAVGTAASGAASSAAAGVKGVAARGGTQLGTLIGDAALAWIMKLVDELLETARAGQDKVEDLGDDAGSAARRVRRDATQVVEAATDSARHTARKARRKATRAVRDTVSKIKS</sequence>
<dbReference type="Proteomes" id="UP000184391">
    <property type="component" value="Unassembled WGS sequence"/>
</dbReference>
<dbReference type="STRING" id="198312.SAMN02745193_00277"/>
<organism evidence="3 4">
    <name type="scientific">Erythrobacter sanguineus</name>
    <dbReference type="NCBI Taxonomy" id="198312"/>
    <lineage>
        <taxon>Bacteria</taxon>
        <taxon>Pseudomonadati</taxon>
        <taxon>Pseudomonadota</taxon>
        <taxon>Alphaproteobacteria</taxon>
        <taxon>Sphingomonadales</taxon>
        <taxon>Erythrobacteraceae</taxon>
        <taxon>Erythrobacter/Porphyrobacter group</taxon>
        <taxon>Erythrobacter</taxon>
    </lineage>
</organism>
<keyword evidence="2" id="KW-0472">Membrane</keyword>
<dbReference type="RefSeq" id="WP_072672888.1">
    <property type="nucleotide sequence ID" value="NZ_FRDF01000002.1"/>
</dbReference>
<dbReference type="EMBL" id="FRDF01000002">
    <property type="protein sequence ID" value="SHN49112.1"/>
    <property type="molecule type" value="Genomic_DNA"/>
</dbReference>
<gene>
    <name evidence="3" type="ORF">SAMN02745193_00277</name>
</gene>
<proteinExistence type="predicted"/>
<name>A0A1M7RSR4_9SPHN</name>
<keyword evidence="2" id="KW-1133">Transmembrane helix</keyword>
<evidence type="ECO:0000313" key="3">
    <source>
        <dbReference type="EMBL" id="SHN49112.1"/>
    </source>
</evidence>
<keyword evidence="4" id="KW-1185">Reference proteome</keyword>